<evidence type="ECO:0000313" key="3">
    <source>
        <dbReference type="EMBL" id="CZR60114.1"/>
    </source>
</evidence>
<evidence type="ECO:0000256" key="2">
    <source>
        <dbReference type="SAM" id="Phobius"/>
    </source>
</evidence>
<feature type="transmembrane region" description="Helical" evidence="2">
    <location>
        <begin position="64"/>
        <end position="91"/>
    </location>
</feature>
<gene>
    <name evidence="3" type="ORF">PAC_10009</name>
</gene>
<feature type="compositionally biased region" description="Basic and acidic residues" evidence="1">
    <location>
        <begin position="654"/>
        <end position="666"/>
    </location>
</feature>
<dbReference type="OrthoDB" id="3515641at2759"/>
<keyword evidence="4" id="KW-1185">Reference proteome</keyword>
<organism evidence="3 4">
    <name type="scientific">Phialocephala subalpina</name>
    <dbReference type="NCBI Taxonomy" id="576137"/>
    <lineage>
        <taxon>Eukaryota</taxon>
        <taxon>Fungi</taxon>
        <taxon>Dikarya</taxon>
        <taxon>Ascomycota</taxon>
        <taxon>Pezizomycotina</taxon>
        <taxon>Leotiomycetes</taxon>
        <taxon>Helotiales</taxon>
        <taxon>Mollisiaceae</taxon>
        <taxon>Phialocephala</taxon>
        <taxon>Phialocephala fortinii species complex</taxon>
    </lineage>
</organism>
<feature type="transmembrane region" description="Helical" evidence="2">
    <location>
        <begin position="548"/>
        <end position="570"/>
    </location>
</feature>
<evidence type="ECO:0000313" key="4">
    <source>
        <dbReference type="Proteomes" id="UP000184330"/>
    </source>
</evidence>
<reference evidence="3 4" key="1">
    <citation type="submission" date="2016-03" db="EMBL/GenBank/DDBJ databases">
        <authorList>
            <person name="Ploux O."/>
        </authorList>
    </citation>
    <scope>NUCLEOTIDE SEQUENCE [LARGE SCALE GENOMIC DNA]</scope>
    <source>
        <strain evidence="3 4">UAMH 11012</strain>
    </source>
</reference>
<evidence type="ECO:0008006" key="5">
    <source>
        <dbReference type="Google" id="ProtNLM"/>
    </source>
</evidence>
<dbReference type="AlphaFoldDB" id="A0A1L7X526"/>
<keyword evidence="2" id="KW-0812">Transmembrane</keyword>
<keyword evidence="2" id="KW-0472">Membrane</keyword>
<proteinExistence type="predicted"/>
<sequence>MAQSSQGYSAVGGSHEVEQNSVFTTKQFSSRNRKSKGSFFSANLPLSDRYATVIKVFDHDRWRAVWGCVIHLPPVAVTAALLGLNFSIIFYGGAGGSSLDLRLNALQFAARFHEVLITVSLSIVALNYVQYELLHGEGLSLRGVLAGFQVTDLSSIWNPGLWKKSLTRGFRTRRFRFALLVLVLAILLSQANSQLEYSGVNTTMPLKITNYIDSIYDRFLLNQQADCQPYNSRVCYLSQSTVASVGNMLQELASLSSATEFNTGQNLHYAELRSNGSDWRNLMLHGMQLSFPISNGDNWTTDTTPLFNAWNKSNASTALWLEPPQIDHYRPSVAVAFAGISDTGEGTSPEDTIYIAACSLDCTWQPMDTYIVPSLDTYIHSSGNDNISERAATPGSSSPGTRSWSQDLSEAYINWTTAQGTHVQLDVDWANSALPMNEALVPMTIKLKTTTDQNPDATNAFTSASADTWPLSVANSLSLLVIDAMARIQSDVKIIVAVGYDPQDSAFLADQGTVTNIADVDRSNATEFHLTVLQNSYSYSMNDITRRLVVAVLVLHAFIALLHTAVAIGCGWTSRELKSLCDVVILALNSPPGKVTEDGEKEKQKNCTVRVQERDESHLKLVVGHDCNIPGRSADSAGSAESTGADENDGSRVNVEKRDKSSSSVL</sequence>
<accession>A0A1L7X526</accession>
<name>A0A1L7X526_9HELO</name>
<dbReference type="EMBL" id="FJOG01000015">
    <property type="protein sequence ID" value="CZR60114.1"/>
    <property type="molecule type" value="Genomic_DNA"/>
</dbReference>
<feature type="region of interest" description="Disordered" evidence="1">
    <location>
        <begin position="626"/>
        <end position="666"/>
    </location>
</feature>
<dbReference type="Proteomes" id="UP000184330">
    <property type="component" value="Unassembled WGS sequence"/>
</dbReference>
<keyword evidence="2" id="KW-1133">Transmembrane helix</keyword>
<evidence type="ECO:0000256" key="1">
    <source>
        <dbReference type="SAM" id="MobiDB-lite"/>
    </source>
</evidence>
<protein>
    <recommendedName>
        <fullName evidence="5">Transmembrane protein</fullName>
    </recommendedName>
</protein>